<keyword evidence="2" id="KW-1185">Reference proteome</keyword>
<reference evidence="1 2" key="1">
    <citation type="submission" date="2023-08" db="EMBL/GenBank/DDBJ databases">
        <title>Functional and genomic diversity of the sorghum phyllosphere microbiome.</title>
        <authorList>
            <person name="Shade A."/>
        </authorList>
    </citation>
    <scope>NUCLEOTIDE SEQUENCE [LARGE SCALE GENOMIC DNA]</scope>
    <source>
        <strain evidence="1 2">SORGH_AS_0335</strain>
    </source>
</reference>
<evidence type="ECO:0000313" key="2">
    <source>
        <dbReference type="Proteomes" id="UP001267710"/>
    </source>
</evidence>
<evidence type="ECO:0000313" key="1">
    <source>
        <dbReference type="EMBL" id="MDR6214958.1"/>
    </source>
</evidence>
<gene>
    <name evidence="1" type="ORF">QE399_002647</name>
</gene>
<dbReference type="Proteomes" id="UP001267710">
    <property type="component" value="Unassembled WGS sequence"/>
</dbReference>
<proteinExistence type="predicted"/>
<sequence length="157" mass="16608">MKNVQDYARPPGHSGLFQVFTPTDLTPKWMAYVTTKVKAVRVIALSGRQSFSDEGYEVPNAVGIIELTGSREGRHSTMLQIGFTDDPAAVSHSFVLEPDSARGTLTLPAQQFSAYLQVANAANAHFRIGGDGSLNAVASEPTMLRNTAAVGGVGSAV</sequence>
<protein>
    <submittedName>
        <fullName evidence="1">Uncharacterized protein</fullName>
    </submittedName>
</protein>
<accession>A0ABU1IEC8</accession>
<organism evidence="1 2">
    <name type="scientific">Paracidovorax wautersii</name>
    <dbReference type="NCBI Taxonomy" id="1177982"/>
    <lineage>
        <taxon>Bacteria</taxon>
        <taxon>Pseudomonadati</taxon>
        <taxon>Pseudomonadota</taxon>
        <taxon>Betaproteobacteria</taxon>
        <taxon>Burkholderiales</taxon>
        <taxon>Comamonadaceae</taxon>
        <taxon>Paracidovorax</taxon>
    </lineage>
</organism>
<name>A0ABU1IEC8_9BURK</name>
<dbReference type="EMBL" id="JAVIZX010000001">
    <property type="protein sequence ID" value="MDR6214958.1"/>
    <property type="molecule type" value="Genomic_DNA"/>
</dbReference>
<comment type="caution">
    <text evidence="1">The sequence shown here is derived from an EMBL/GenBank/DDBJ whole genome shotgun (WGS) entry which is preliminary data.</text>
</comment>
<dbReference type="RefSeq" id="WP_309829255.1">
    <property type="nucleotide sequence ID" value="NZ_JAVIZX010000001.1"/>
</dbReference>